<dbReference type="EMBL" id="LVYD01000057">
    <property type="protein sequence ID" value="OQP61562.1"/>
    <property type="molecule type" value="Genomic_DNA"/>
</dbReference>
<dbReference type="InterPro" id="IPR013783">
    <property type="entry name" value="Ig-like_fold"/>
</dbReference>
<dbReference type="CDD" id="cd00603">
    <property type="entry name" value="IPT_PCSR"/>
    <property type="match status" value="1"/>
</dbReference>
<dbReference type="NCBIfam" id="TIGR04183">
    <property type="entry name" value="Por_Secre_tail"/>
    <property type="match status" value="1"/>
</dbReference>
<feature type="domain" description="IPT/TIG" evidence="3">
    <location>
        <begin position="566"/>
        <end position="643"/>
    </location>
</feature>
<proteinExistence type="predicted"/>
<feature type="signal peptide" evidence="2">
    <location>
        <begin position="1"/>
        <end position="33"/>
    </location>
</feature>
<dbReference type="CDD" id="cd00102">
    <property type="entry name" value="IPT"/>
    <property type="match status" value="1"/>
</dbReference>
<comment type="caution">
    <text evidence="4">The sequence shown here is derived from an EMBL/GenBank/DDBJ whole genome shotgun (WGS) entry which is preliminary data.</text>
</comment>
<dbReference type="Gene3D" id="2.130.10.130">
    <property type="entry name" value="Integrin alpha, N-terminal"/>
    <property type="match status" value="2"/>
</dbReference>
<dbReference type="InterPro" id="IPR014756">
    <property type="entry name" value="Ig_E-set"/>
</dbReference>
<evidence type="ECO:0000256" key="1">
    <source>
        <dbReference type="ARBA" id="ARBA00022729"/>
    </source>
</evidence>
<dbReference type="InterPro" id="IPR002909">
    <property type="entry name" value="IPT_dom"/>
</dbReference>
<evidence type="ECO:0000313" key="4">
    <source>
        <dbReference type="EMBL" id="OQP61562.1"/>
    </source>
</evidence>
<dbReference type="Pfam" id="PF01833">
    <property type="entry name" value="TIG"/>
    <property type="match status" value="4"/>
</dbReference>
<gene>
    <name evidence="4" type="ORF">A3860_32080</name>
</gene>
<dbReference type="InterPro" id="IPR026444">
    <property type="entry name" value="Secre_tail"/>
</dbReference>
<dbReference type="Gene3D" id="2.60.40.10">
    <property type="entry name" value="Immunoglobulins"/>
    <property type="match status" value="5"/>
</dbReference>
<reference evidence="4 5" key="1">
    <citation type="submission" date="2016-03" db="EMBL/GenBank/DDBJ databases">
        <title>Niastella vici sp. nov., isolated from farmland soil.</title>
        <authorList>
            <person name="Chen L."/>
            <person name="Wang D."/>
            <person name="Yang S."/>
            <person name="Wang G."/>
        </authorList>
    </citation>
    <scope>NUCLEOTIDE SEQUENCE [LARGE SCALE GENOMIC DNA]</scope>
    <source>
        <strain evidence="4 5">DJ57</strain>
    </source>
</reference>
<dbReference type="Gene3D" id="2.30.30.100">
    <property type="match status" value="2"/>
</dbReference>
<dbReference type="Pfam" id="PF13517">
    <property type="entry name" value="FG-GAP_3"/>
    <property type="match status" value="6"/>
</dbReference>
<dbReference type="Pfam" id="PF01839">
    <property type="entry name" value="FG-GAP"/>
    <property type="match status" value="1"/>
</dbReference>
<protein>
    <recommendedName>
        <fullName evidence="3">IPT/TIG domain-containing protein</fullName>
    </recommendedName>
</protein>
<dbReference type="Gene3D" id="2.40.128.340">
    <property type="match status" value="1"/>
</dbReference>
<sequence length="1494" mass="154833">MQIRINLFVKKATYRRCLLMLVSGLFITQFVLAQAPVITAFSPGSGTTGTTVTITGSNFSSVAANNIVRFGSVKAVVQSASANTIVVTVPMGATFKPLTVTTNNLTAYTGKPFLVTFPGGDSGFSPNSFLPGVDSATGKGAAAVATADLDDDGRTDMAVVNMYNNLLSVYRNTSSIGALSFQSKTNYTIGDTSMALTTADLDGDGKLEIITANWAGNTISVFRNSSTPGSISFLPKTDLAAGSHPVALAVADLDGDGKPDLAVVNNGSNTVSVFRNLSTVGSIALGARVDISTGNAPTGVTITDVDGDAKPDVAVTNGSDNTVSVFKNISTAGTIGFNTKTDFPAFQHPESIAAGDFDGDNLIDLAVVSGSNTTISVLKNQRNSGVLSFASPATYLIRSLSIDLSVSDMDGDGKPDLVAINYSNASVSVLKNACTPGTILFNAKNDYTIGTNPFGVSVADMDGDSKPDILSANVAGSVTVLRNTVTLPFINSFTPATAGNGSIVTISGINFTGVTEVSFGDNKATSFTIDSVTGITAIVDTGSTGSVKVVTNHGTATKTGFTYSKQPTISSFTPVTGGAGTVVTITGTNFTNATDVTFGATPAVSFQVLSPTTIVALVATVQAGSMPVLVVTPGGRATMNGFYAGPVIYSVTPGSGPVGSTIAITGRHFSNNATDNIVYFGAVKATVTSADTATLQVTVPAGATWQPISVTTGALTAYSRQPFIVTFKGDHTAFTASSFVKTLDSTVGYFPLQVLLQDLNVDGRPDVIASDFTTGISVLKNTSDNVNVSFAAKADYNTYPYIGRTCVGDLDGDGKAEIVVLNKMDNQYNTYFSVLRNTSTTDISFDNKQDFYLDYEAEPIGGVIADFDGDGKPDLAIATYSYVAVFRNTSVPGNISFAPKINVYTLGYAAAIAATDLDGDGKVDLAVADNGLRLYRNISNGGSILFSTATVLQSGFSPGSLALGDLDNDGRIDIAVSHGGNNNVSVLQNTSTTGSFSFAPNINFPLGINPYNVAINDLDGDGKPDLAVTTTYNNQVRLFKNTSTNSGLSFSDFTLYGNVALNYEMRDLIAGDINGDGRPDLVTANPNSNNISLFLNNIPGDGMASVSIRATGATSFCQGDQVVLKTAATAGAGYQWFNNGAAINGAIDSIYTAVASGTYTVQETVGVSTALSAGVVVTVNPRPPAPAISITSTPLCQGQNVLLIANSPDNNQWYFNNVVLPGITGNTFRADKSAVYTVTTTSNGCVSLPSNGAVVNFSALPGLTVTPAAAAFCAGDSARLTVNAGTGSGYQWNVNETTIPLATTAEYFAKAGGNYTVSVNTNGCSGTSSIVTVTQNTVPAKPVITVNGNTLVSSAGMGNQWFLEGVAIAGATSQVYKPTQSGNYTVTATENGCTGVASEKYSFTITGIIVIDNTQYIKLNPNPAVNWLAISFNINNVNTLNIGLVDIEGRNVGAWKYLRSGDRLNVSGLSHGIYLVKIYTDNNKVNYVLKVLKQ</sequence>
<feature type="chain" id="PRO_5011963661" description="IPT/TIG domain-containing protein" evidence="2">
    <location>
        <begin position="34"/>
        <end position="1494"/>
    </location>
</feature>
<dbReference type="RefSeq" id="WP_158085341.1">
    <property type="nucleotide sequence ID" value="NZ_LVYD01000057.1"/>
</dbReference>
<keyword evidence="1 2" id="KW-0732">Signal</keyword>
<evidence type="ECO:0000256" key="2">
    <source>
        <dbReference type="SAM" id="SignalP"/>
    </source>
</evidence>
<dbReference type="PANTHER" id="PTHR46580">
    <property type="entry name" value="SENSOR KINASE-RELATED"/>
    <property type="match status" value="1"/>
</dbReference>
<dbReference type="SUPFAM" id="SSF81296">
    <property type="entry name" value="E set domains"/>
    <property type="match status" value="1"/>
</dbReference>
<organism evidence="4 5">
    <name type="scientific">Niastella vici</name>
    <dbReference type="NCBI Taxonomy" id="1703345"/>
    <lineage>
        <taxon>Bacteria</taxon>
        <taxon>Pseudomonadati</taxon>
        <taxon>Bacteroidota</taxon>
        <taxon>Chitinophagia</taxon>
        <taxon>Chitinophagales</taxon>
        <taxon>Chitinophagaceae</taxon>
        <taxon>Niastella</taxon>
    </lineage>
</organism>
<evidence type="ECO:0000259" key="3">
    <source>
        <dbReference type="SMART" id="SM00429"/>
    </source>
</evidence>
<dbReference type="Pfam" id="PF18962">
    <property type="entry name" value="Por_Secre_tail"/>
    <property type="match status" value="1"/>
</dbReference>
<dbReference type="SUPFAM" id="SSF69318">
    <property type="entry name" value="Integrin alpha N-terminal domain"/>
    <property type="match status" value="4"/>
</dbReference>
<dbReference type="OrthoDB" id="1110382at2"/>
<feature type="domain" description="IPT/TIG" evidence="3">
    <location>
        <begin position="645"/>
        <end position="726"/>
    </location>
</feature>
<keyword evidence="5" id="KW-1185">Reference proteome</keyword>
<dbReference type="SMART" id="SM00429">
    <property type="entry name" value="IPT"/>
    <property type="match status" value="3"/>
</dbReference>
<evidence type="ECO:0000313" key="5">
    <source>
        <dbReference type="Proteomes" id="UP000192796"/>
    </source>
</evidence>
<dbReference type="Proteomes" id="UP000192796">
    <property type="component" value="Unassembled WGS sequence"/>
</dbReference>
<dbReference type="STRING" id="1703345.A3860_32080"/>
<dbReference type="InterPro" id="IPR013517">
    <property type="entry name" value="FG-GAP"/>
</dbReference>
<accession>A0A1V9FT90</accession>
<name>A0A1V9FT90_9BACT</name>
<feature type="domain" description="IPT/TIG" evidence="3">
    <location>
        <begin position="35"/>
        <end position="116"/>
    </location>
</feature>
<dbReference type="InterPro" id="IPR028994">
    <property type="entry name" value="Integrin_alpha_N"/>
</dbReference>